<evidence type="ECO:0000313" key="2">
    <source>
        <dbReference type="Proteomes" id="UP001558613"/>
    </source>
</evidence>
<reference evidence="1 2" key="1">
    <citation type="submission" date="2023-09" db="EMBL/GenBank/DDBJ databases">
        <authorList>
            <person name="Wang M."/>
        </authorList>
    </citation>
    <scope>NUCLEOTIDE SEQUENCE [LARGE SCALE GENOMIC DNA]</scope>
    <source>
        <strain evidence="1">GT-2023</strain>
        <tissue evidence="1">Liver</tissue>
    </source>
</reference>
<protein>
    <submittedName>
        <fullName evidence="1">Uncharacterized protein</fullName>
    </submittedName>
</protein>
<evidence type="ECO:0000313" key="1">
    <source>
        <dbReference type="EMBL" id="KAL1273599.1"/>
    </source>
</evidence>
<sequence length="120" mass="13395">MKISLALQPKHSRRVYFPTTHSSVLQSYDGIALLREVCVLYEGPALDSALYDGLVSLRYCNGGVSHRLRLPPAFILLRKHNPDAARGSRAFGLGMSRGRCIRQKNRRKISISGQSCLLKL</sequence>
<dbReference type="EMBL" id="JAYMGO010000005">
    <property type="protein sequence ID" value="KAL1273599.1"/>
    <property type="molecule type" value="Genomic_DNA"/>
</dbReference>
<keyword evidence="2" id="KW-1185">Reference proteome</keyword>
<name>A0ABR3N9I7_9TELE</name>
<accession>A0ABR3N9I7</accession>
<comment type="caution">
    <text evidence="1">The sequence shown here is derived from an EMBL/GenBank/DDBJ whole genome shotgun (WGS) entry which is preliminary data.</text>
</comment>
<dbReference type="Proteomes" id="UP001558613">
    <property type="component" value="Unassembled WGS sequence"/>
</dbReference>
<organism evidence="1 2">
    <name type="scientific">Cirrhinus molitorella</name>
    <name type="common">mud carp</name>
    <dbReference type="NCBI Taxonomy" id="172907"/>
    <lineage>
        <taxon>Eukaryota</taxon>
        <taxon>Metazoa</taxon>
        <taxon>Chordata</taxon>
        <taxon>Craniata</taxon>
        <taxon>Vertebrata</taxon>
        <taxon>Euteleostomi</taxon>
        <taxon>Actinopterygii</taxon>
        <taxon>Neopterygii</taxon>
        <taxon>Teleostei</taxon>
        <taxon>Ostariophysi</taxon>
        <taxon>Cypriniformes</taxon>
        <taxon>Cyprinidae</taxon>
        <taxon>Labeoninae</taxon>
        <taxon>Labeonini</taxon>
        <taxon>Cirrhinus</taxon>
    </lineage>
</organism>
<gene>
    <name evidence="1" type="ORF">QQF64_026413</name>
</gene>
<proteinExistence type="predicted"/>